<feature type="domain" description="Rhodanese" evidence="1">
    <location>
        <begin position="783"/>
        <end position="836"/>
    </location>
</feature>
<proteinExistence type="predicted"/>
<dbReference type="Gene3D" id="3.40.250.10">
    <property type="entry name" value="Rhodanese-like domain"/>
    <property type="match status" value="1"/>
</dbReference>
<gene>
    <name evidence="2" type="ORF">AK812_SmicGene2415</name>
</gene>
<keyword evidence="3" id="KW-1185">Reference proteome</keyword>
<sequence>MEGATASGKAHWESVVIGVSAGLNEDDRLESPIPDALLVAKTARDVGLCSDRVFTVTDADEPCSQAAVESALMSAATKLHKNSNLLVYFGGHGACGPYGYTLVCPRGLRHLDDSFYLEDLVARVVDECGCRSIGVLIVSAACRPEARQVIDDGWDDLAEMLNSDEVDMEFHQAHESNTYIHAWACQRGQSMEDACTFAESLCFLLRQRPQYVQYLLSSLQSEAFYMTLGEVDLQKTEAAALMPLLQGGKMPSSLRVDAAELRGGGLFRHHLRVLLHRELREKSLSYEMARDRAETIVQELCQRKPWELQLETQLKLLTSATIQHFHDALCSLAGDDTGGTASSGLGTGLVESSKSEASDCTVGEALQNIPSNVLQLVLERCREETVDHLVVRQMLDELGNLTGRAYSQMSVDDLRTACEEAETGYSWCQLAVCSQSTPCLDLEARRLAKAVWRGCETLGIQDASVLVAQSSAWIFLLTPKRLTKEQRVGIVSCVSKFIDKLKGLVWRAATPPEEQALHFVPPGLRCLLQTVQGMGERIRLPPTLVLNVRGFRRLALDWLRAGKYPGMQEWQLRFVMDGSDLHSHAWLTTASGLRIVVVRASRPVGWEEHLESMPEENSTLPAWFRAPSLAAGVLPQSRAQRSGNGNVEHQFVVLQTQNKEPKTVHALELSLPGNDAGPRRCLQAAVLDGAMPLAGKRSMWSADGPWVDVRGLVHREEMAKAWNFQVASKTAPALVAYQDVKCRTTFDTGSTVTKDFKELRSKAGFPVSGKVPDDMSLNVNRCAVVLDVREQWEWDQGHVSCATRLQAVADLAEKDTPIVAYCAAGVRAQTAVLLLRVEADAQGYSDVANGGGYSSQLEGSGDLNGTAANNSTLSLLAMSSTASTTSSTTTTDAFMVSSHASAASTGISHCVLALLLGTMLFRFV</sequence>
<dbReference type="SUPFAM" id="SSF52821">
    <property type="entry name" value="Rhodanese/Cell cycle control phosphatase"/>
    <property type="match status" value="1"/>
</dbReference>
<accession>A0A1Q9F1G2</accession>
<protein>
    <recommendedName>
        <fullName evidence="1">Rhodanese domain-containing protein</fullName>
    </recommendedName>
</protein>
<dbReference type="PROSITE" id="PS50206">
    <property type="entry name" value="RHODANESE_3"/>
    <property type="match status" value="1"/>
</dbReference>
<dbReference type="CDD" id="cd00158">
    <property type="entry name" value="RHOD"/>
    <property type="match status" value="1"/>
</dbReference>
<comment type="caution">
    <text evidence="2">The sequence shown here is derived from an EMBL/GenBank/DDBJ whole genome shotgun (WGS) entry which is preliminary data.</text>
</comment>
<dbReference type="EMBL" id="LSRX01000026">
    <property type="protein sequence ID" value="OLQ13546.1"/>
    <property type="molecule type" value="Genomic_DNA"/>
</dbReference>
<dbReference type="Proteomes" id="UP000186817">
    <property type="component" value="Unassembled WGS sequence"/>
</dbReference>
<organism evidence="2 3">
    <name type="scientific">Symbiodinium microadriaticum</name>
    <name type="common">Dinoflagellate</name>
    <name type="synonym">Zooxanthella microadriatica</name>
    <dbReference type="NCBI Taxonomy" id="2951"/>
    <lineage>
        <taxon>Eukaryota</taxon>
        <taxon>Sar</taxon>
        <taxon>Alveolata</taxon>
        <taxon>Dinophyceae</taxon>
        <taxon>Suessiales</taxon>
        <taxon>Symbiodiniaceae</taxon>
        <taxon>Symbiodinium</taxon>
    </lineage>
</organism>
<dbReference type="InterPro" id="IPR036873">
    <property type="entry name" value="Rhodanese-like_dom_sf"/>
</dbReference>
<evidence type="ECO:0000313" key="2">
    <source>
        <dbReference type="EMBL" id="OLQ13546.1"/>
    </source>
</evidence>
<dbReference type="InterPro" id="IPR001763">
    <property type="entry name" value="Rhodanese-like_dom"/>
</dbReference>
<dbReference type="AlphaFoldDB" id="A0A1Q9F1G2"/>
<evidence type="ECO:0000313" key="3">
    <source>
        <dbReference type="Proteomes" id="UP000186817"/>
    </source>
</evidence>
<name>A0A1Q9F1G2_SYMMI</name>
<dbReference type="OrthoDB" id="435955at2759"/>
<dbReference type="Pfam" id="PF00581">
    <property type="entry name" value="Rhodanese"/>
    <property type="match status" value="1"/>
</dbReference>
<reference evidence="2 3" key="1">
    <citation type="submission" date="2016-02" db="EMBL/GenBank/DDBJ databases">
        <title>Genome analysis of coral dinoflagellate symbionts highlights evolutionary adaptations to a symbiotic lifestyle.</title>
        <authorList>
            <person name="Aranda M."/>
            <person name="Li Y."/>
            <person name="Liew Y.J."/>
            <person name="Baumgarten S."/>
            <person name="Simakov O."/>
            <person name="Wilson M."/>
            <person name="Piel J."/>
            <person name="Ashoor H."/>
            <person name="Bougouffa S."/>
            <person name="Bajic V.B."/>
            <person name="Ryu T."/>
            <person name="Ravasi T."/>
            <person name="Bayer T."/>
            <person name="Micklem G."/>
            <person name="Kim H."/>
            <person name="Bhak J."/>
            <person name="Lajeunesse T.C."/>
            <person name="Voolstra C.R."/>
        </authorList>
    </citation>
    <scope>NUCLEOTIDE SEQUENCE [LARGE SCALE GENOMIC DNA]</scope>
    <source>
        <strain evidence="2 3">CCMP2467</strain>
    </source>
</reference>
<evidence type="ECO:0000259" key="1">
    <source>
        <dbReference type="PROSITE" id="PS50206"/>
    </source>
</evidence>